<sequence length="121" mass="14469">YKQQIVEDHFEKICKYFNDNINYLYTFNLDDYHSIHEIRRPDDTFLSSTKHFATCTAKKVDFSMPILANYNDIPLFNPINIDANNLCKRLNQIYSSLFDISYNNSKSRWISYSTLELDKFE</sequence>
<name>A0A9N9KGJ6_9GLOM</name>
<gene>
    <name evidence="1" type="ORF">DERYTH_LOCUS27876</name>
</gene>
<accession>A0A9N9KGJ6</accession>
<protein>
    <submittedName>
        <fullName evidence="1">22985_t:CDS:1</fullName>
    </submittedName>
</protein>
<evidence type="ECO:0000313" key="2">
    <source>
        <dbReference type="Proteomes" id="UP000789405"/>
    </source>
</evidence>
<feature type="non-terminal residue" evidence="1">
    <location>
        <position position="121"/>
    </location>
</feature>
<evidence type="ECO:0000313" key="1">
    <source>
        <dbReference type="EMBL" id="CAG8825298.1"/>
    </source>
</evidence>
<proteinExistence type="predicted"/>
<dbReference type="AlphaFoldDB" id="A0A9N9KGJ6"/>
<keyword evidence="2" id="KW-1185">Reference proteome</keyword>
<comment type="caution">
    <text evidence="1">The sequence shown here is derived from an EMBL/GenBank/DDBJ whole genome shotgun (WGS) entry which is preliminary data.</text>
</comment>
<dbReference type="OrthoDB" id="2427178at2759"/>
<organism evidence="1 2">
    <name type="scientific">Dentiscutata erythropus</name>
    <dbReference type="NCBI Taxonomy" id="1348616"/>
    <lineage>
        <taxon>Eukaryota</taxon>
        <taxon>Fungi</taxon>
        <taxon>Fungi incertae sedis</taxon>
        <taxon>Mucoromycota</taxon>
        <taxon>Glomeromycotina</taxon>
        <taxon>Glomeromycetes</taxon>
        <taxon>Diversisporales</taxon>
        <taxon>Gigasporaceae</taxon>
        <taxon>Dentiscutata</taxon>
    </lineage>
</organism>
<feature type="non-terminal residue" evidence="1">
    <location>
        <position position="1"/>
    </location>
</feature>
<reference evidence="1" key="1">
    <citation type="submission" date="2021-06" db="EMBL/GenBank/DDBJ databases">
        <authorList>
            <person name="Kallberg Y."/>
            <person name="Tangrot J."/>
            <person name="Rosling A."/>
        </authorList>
    </citation>
    <scope>NUCLEOTIDE SEQUENCE</scope>
    <source>
        <strain evidence="1">MA453B</strain>
    </source>
</reference>
<dbReference type="EMBL" id="CAJVPY010066257">
    <property type="protein sequence ID" value="CAG8825298.1"/>
    <property type="molecule type" value="Genomic_DNA"/>
</dbReference>
<dbReference type="Proteomes" id="UP000789405">
    <property type="component" value="Unassembled WGS sequence"/>
</dbReference>